<dbReference type="Proteomes" id="UP000835206">
    <property type="component" value="Chromosome 15"/>
</dbReference>
<keyword evidence="1" id="KW-0812">Transmembrane</keyword>
<evidence type="ECO:0000313" key="2">
    <source>
        <dbReference type="Proteomes" id="UP000835206"/>
    </source>
</evidence>
<dbReference type="KEGG" id="bter:105666594"/>
<reference evidence="3" key="1">
    <citation type="submission" date="2025-08" db="UniProtKB">
        <authorList>
            <consortium name="RefSeq"/>
        </authorList>
    </citation>
    <scope>IDENTIFICATION</scope>
</reference>
<organism evidence="2 3">
    <name type="scientific">Bombus terrestris</name>
    <name type="common">Buff-tailed bumblebee</name>
    <name type="synonym">Apis terrestris</name>
    <dbReference type="NCBI Taxonomy" id="30195"/>
    <lineage>
        <taxon>Eukaryota</taxon>
        <taxon>Metazoa</taxon>
        <taxon>Ecdysozoa</taxon>
        <taxon>Arthropoda</taxon>
        <taxon>Hexapoda</taxon>
        <taxon>Insecta</taxon>
        <taxon>Pterygota</taxon>
        <taxon>Neoptera</taxon>
        <taxon>Endopterygota</taxon>
        <taxon>Hymenoptera</taxon>
        <taxon>Apocrita</taxon>
        <taxon>Aculeata</taxon>
        <taxon>Apoidea</taxon>
        <taxon>Anthophila</taxon>
        <taxon>Apidae</taxon>
        <taxon>Bombus</taxon>
        <taxon>Bombus</taxon>
    </lineage>
</organism>
<dbReference type="Pfam" id="PF07898">
    <property type="entry name" value="DUF1676"/>
    <property type="match status" value="1"/>
</dbReference>
<feature type="transmembrane region" description="Helical" evidence="1">
    <location>
        <begin position="66"/>
        <end position="86"/>
    </location>
</feature>
<keyword evidence="1" id="KW-1133">Transmembrane helix</keyword>
<feature type="transmembrane region" description="Helical" evidence="1">
    <location>
        <begin position="267"/>
        <end position="291"/>
    </location>
</feature>
<dbReference type="OrthoDB" id="7679112at2759"/>
<keyword evidence="2" id="KW-1185">Reference proteome</keyword>
<gene>
    <name evidence="3" type="primary">LOC105666594</name>
</gene>
<evidence type="ECO:0000313" key="3">
    <source>
        <dbReference type="RefSeq" id="XP_048268326.1"/>
    </source>
</evidence>
<dbReference type="AlphaFoldDB" id="A0A9C6SW15"/>
<protein>
    <submittedName>
        <fullName evidence="3">Uncharacterized protein LOC105666594</fullName>
    </submittedName>
</protein>
<dbReference type="GeneID" id="105666594"/>
<name>A0A9C6SW15_BOMTE</name>
<sequence>MDRYPHRPKCTTYKWSGHLVTIVRELVDLILSSRLHKQGVVLPYLHSSISSSCEYNYENKSSSKKFLYKFGIERIVALTIFVFWIFIRRIMKCIQDDWKLGWFERISYVLLVTFYCFSKHASVLAFDNSTNTFVERSRIDCSLRKDIITCGKYKVARWLHDIVREKEYSYGSLRIVRIPSISGQPILPKLPQSRVFKTDAVEALNFVRDCLEDLLTKRALVYTVDNSATGRSFGSAPMIMDEDELMQMQSRKYPADNWRLLKKKTSIILPLLILLNLLKVKLLLLPIFLGVHFIKKLLVLASIIVPSLLARLKICKFANSHYQGYPYHMWGTAADTPVDYPTAYGQEEPWSHRSDYISANSPYMGYQGYRNPYG</sequence>
<feature type="transmembrane region" description="Helical" evidence="1">
    <location>
        <begin position="106"/>
        <end position="126"/>
    </location>
</feature>
<accession>A0A9C6SW15</accession>
<evidence type="ECO:0000256" key="1">
    <source>
        <dbReference type="SAM" id="Phobius"/>
    </source>
</evidence>
<proteinExistence type="predicted"/>
<dbReference type="RefSeq" id="XP_048268326.1">
    <property type="nucleotide sequence ID" value="XM_048412369.1"/>
</dbReference>
<keyword evidence="1" id="KW-0472">Membrane</keyword>
<dbReference type="InterPro" id="IPR012464">
    <property type="entry name" value="DUF1676"/>
</dbReference>